<dbReference type="InterPro" id="IPR002821">
    <property type="entry name" value="Hydantoinase_A"/>
</dbReference>
<accession>A0ABX0RDK2</accession>
<reference evidence="4 5" key="1">
    <citation type="journal article" date="2019" name="bioRxiv">
        <title>Bacteria contribute to plant secondary compound degradation in a generalist herbivore system.</title>
        <authorList>
            <person name="Francoeur C.B."/>
            <person name="Khadempour L."/>
            <person name="Moreira-Soto R.D."/>
            <person name="Gotting K."/>
            <person name="Book A.J."/>
            <person name="Pinto-Tomas A.A."/>
            <person name="Keefover-Ring K."/>
            <person name="Currie C.R."/>
        </authorList>
    </citation>
    <scope>NUCLEOTIDE SEQUENCE [LARGE SCALE GENOMIC DNA]</scope>
    <source>
        <strain evidence="4">Acro-835</strain>
    </source>
</reference>
<feature type="domain" description="Acetophenone carboxylase-like C-terminal" evidence="3">
    <location>
        <begin position="520"/>
        <end position="685"/>
    </location>
</feature>
<dbReference type="InterPro" id="IPR043129">
    <property type="entry name" value="ATPase_NBD"/>
</dbReference>
<dbReference type="PANTHER" id="PTHR11365">
    <property type="entry name" value="5-OXOPROLINASE RELATED"/>
    <property type="match status" value="1"/>
</dbReference>
<dbReference type="RefSeq" id="WP_167013514.1">
    <property type="nucleotide sequence ID" value="NZ_VWXF01000002.1"/>
</dbReference>
<dbReference type="PANTHER" id="PTHR11365:SF23">
    <property type="entry name" value="HYPOTHETICAL 5-OXOPROLINASE (EUROFUNG)-RELATED"/>
    <property type="match status" value="1"/>
</dbReference>
<protein>
    <submittedName>
        <fullName evidence="4">Hydantoinase/oxoprolinase family protein</fullName>
    </submittedName>
</protein>
<dbReference type="InterPro" id="IPR045079">
    <property type="entry name" value="Oxoprolinase-like"/>
</dbReference>
<dbReference type="SUPFAM" id="SSF53067">
    <property type="entry name" value="Actin-like ATPase domain"/>
    <property type="match status" value="1"/>
</dbReference>
<dbReference type="Proteomes" id="UP001515683">
    <property type="component" value="Unassembled WGS sequence"/>
</dbReference>
<dbReference type="Pfam" id="PF01968">
    <property type="entry name" value="Hydantoinase_A"/>
    <property type="match status" value="1"/>
</dbReference>
<dbReference type="Pfam" id="PF19278">
    <property type="entry name" value="Hydant_A_C"/>
    <property type="match status" value="1"/>
</dbReference>
<evidence type="ECO:0000313" key="5">
    <source>
        <dbReference type="Proteomes" id="UP001515683"/>
    </source>
</evidence>
<dbReference type="Pfam" id="PF05378">
    <property type="entry name" value="Hydant_A_N"/>
    <property type="match status" value="1"/>
</dbReference>
<proteinExistence type="predicted"/>
<sequence>MIERNNTKQAVRIGVDIGGTFTDIALEIGTQIFSTKLLTNYSAPEQAILDGILTVVKDADIHLSDIDMVIHGTTLATNALIERRGAKTAFITTEGFRDVLEMRTENRFEQYDLNITLPKPLIARPDRYTLNERVGSKGQVLKALDLDEAETLASVIEQGGYTSVAIGFMHSYLNGEHEARVRDILLRRNPSLSVSISSEVSPQMREYERFNTVCANAYVRPVMESYLHSLVDRLKETGIACPVFMIHSGGGIISVQNAAAFPVRLMESGPAGGAMFAADIANRFSLDSVISFDMGGTTAKICLIEQGRPKTAKTFEVDRSYRFKKGSGMPISIPVIEMVEIGAGGGSLASVDSMNQIRVGPESAASEPGPACYQRGGKRPAVTDADLILGRLDADNFAGGAIRLSTAAAEAALNDAVGEKLALTPSLAAFGISEVVDENMANAARAHAVENGKALEAFTMIAFGGAAPVHASRLCEKLGIDRLLIPRSAGVGSAVGFLKAPFGYEVVKSAFMRLDLCDMSQVNATLNELAASAAQVLEEGARDQTIIWERRAYMRYQGQGWEIPIELPEGPYQDAQRETFAQLFEQAYTQFFGRPIEGLPIEIISWTVKASSQLPPVEKVDPLQAVTATHSTLIRPLFDAALGDYVDAQICERESLRPGQRVSGPAIVVERETSTIVTSSFDVIVQNDGSLLVQKKNLLN</sequence>
<keyword evidence="5" id="KW-1185">Reference proteome</keyword>
<evidence type="ECO:0000313" key="4">
    <source>
        <dbReference type="EMBL" id="NIF21539.1"/>
    </source>
</evidence>
<evidence type="ECO:0000259" key="3">
    <source>
        <dbReference type="Pfam" id="PF19278"/>
    </source>
</evidence>
<dbReference type="EMBL" id="VWXF01000002">
    <property type="protein sequence ID" value="NIF21539.1"/>
    <property type="molecule type" value="Genomic_DNA"/>
</dbReference>
<feature type="domain" description="Hydantoinase A/oxoprolinase" evidence="1">
    <location>
        <begin position="209"/>
        <end position="501"/>
    </location>
</feature>
<evidence type="ECO:0000259" key="1">
    <source>
        <dbReference type="Pfam" id="PF01968"/>
    </source>
</evidence>
<evidence type="ECO:0000259" key="2">
    <source>
        <dbReference type="Pfam" id="PF05378"/>
    </source>
</evidence>
<dbReference type="InterPro" id="IPR008040">
    <property type="entry name" value="Hydant_A_N"/>
</dbReference>
<gene>
    <name evidence="4" type="ORF">F3J40_08000</name>
</gene>
<comment type="caution">
    <text evidence="4">The sequence shown here is derived from an EMBL/GenBank/DDBJ whole genome shotgun (WGS) entry which is preliminary data.</text>
</comment>
<dbReference type="InterPro" id="IPR049517">
    <property type="entry name" value="ACX-like_C"/>
</dbReference>
<organism evidence="4 5">
    <name type="scientific">Candidatus Pantoea multigeneris</name>
    <dbReference type="NCBI Taxonomy" id="2608357"/>
    <lineage>
        <taxon>Bacteria</taxon>
        <taxon>Pseudomonadati</taxon>
        <taxon>Pseudomonadota</taxon>
        <taxon>Gammaproteobacteria</taxon>
        <taxon>Enterobacterales</taxon>
        <taxon>Erwiniaceae</taxon>
        <taxon>Pantoea</taxon>
    </lineage>
</organism>
<name>A0ABX0RDK2_9GAMM</name>
<feature type="domain" description="Hydantoinase/oxoprolinase N-terminal" evidence="2">
    <location>
        <begin position="12"/>
        <end position="186"/>
    </location>
</feature>